<evidence type="ECO:0000256" key="3">
    <source>
        <dbReference type="ARBA" id="ARBA00022490"/>
    </source>
</evidence>
<reference evidence="7 8" key="1">
    <citation type="submission" date="2016-11" db="EMBL/GenBank/DDBJ databases">
        <authorList>
            <person name="Jaros S."/>
            <person name="Januszkiewicz K."/>
            <person name="Wedrychowicz H."/>
        </authorList>
    </citation>
    <scope>NUCLEOTIDE SEQUENCE [LARGE SCALE GENOMIC DNA]</scope>
    <source>
        <strain evidence="7 8">DSM 44523</strain>
    </source>
</reference>
<sequence>MPRALQYSEYGGPEVLRLVDIDLPEPAAGQVRIRARAAGVNPIDWKMRNGFYAQGEPLAAPAGSGFEVSGVIDAVGPDVDGWAVGQAVFGQIRSGGAVATHVLAPVDSLVARPDWLDDEQAAALPVVVETAYRTLRELGLRSGHTLLVHSAAGGVGLVASQLARVWGASVVVGTASERNHAYLRELGVVPVDYAGDDLLGRIRAAAPQGVDLVLDGSGRGVLPLSVELTGSPDKVISIADGRAAEHGVRFSAGGPFVPAMTAVLPLLENGTVRVPVEHVYPLDRAVDAYRLSEGGHVRGKIVIRIED</sequence>
<name>A0A1M4ZBX5_STRHI</name>
<dbReference type="Proteomes" id="UP000184501">
    <property type="component" value="Unassembled WGS sequence"/>
</dbReference>
<dbReference type="InterPro" id="IPR013154">
    <property type="entry name" value="ADH-like_N"/>
</dbReference>
<dbReference type="InterPro" id="IPR020843">
    <property type="entry name" value="ER"/>
</dbReference>
<dbReference type="Pfam" id="PF13602">
    <property type="entry name" value="ADH_zinc_N_2"/>
    <property type="match status" value="1"/>
</dbReference>
<evidence type="ECO:0000256" key="5">
    <source>
        <dbReference type="ARBA" id="ARBA00022884"/>
    </source>
</evidence>
<dbReference type="InterPro" id="IPR051603">
    <property type="entry name" value="Zinc-ADH_QOR/CCCR"/>
</dbReference>
<evidence type="ECO:0000313" key="8">
    <source>
        <dbReference type="Proteomes" id="UP000184501"/>
    </source>
</evidence>
<proteinExistence type="predicted"/>
<keyword evidence="3" id="KW-0963">Cytoplasm</keyword>
<evidence type="ECO:0000256" key="4">
    <source>
        <dbReference type="ARBA" id="ARBA00022857"/>
    </source>
</evidence>
<dbReference type="SUPFAM" id="SSF50129">
    <property type="entry name" value="GroES-like"/>
    <property type="match status" value="1"/>
</dbReference>
<dbReference type="SMART" id="SM00829">
    <property type="entry name" value="PKS_ER"/>
    <property type="match status" value="1"/>
</dbReference>
<protein>
    <submittedName>
        <fullName evidence="7">NADPH:quinone reductase</fullName>
    </submittedName>
</protein>
<dbReference type="STRING" id="2017.SAMN05444320_102680"/>
<evidence type="ECO:0000256" key="1">
    <source>
        <dbReference type="ARBA" id="ARBA00004496"/>
    </source>
</evidence>
<evidence type="ECO:0000256" key="2">
    <source>
        <dbReference type="ARBA" id="ARBA00011881"/>
    </source>
</evidence>
<dbReference type="GO" id="GO:0008270">
    <property type="term" value="F:zinc ion binding"/>
    <property type="evidence" value="ECO:0007669"/>
    <property type="project" value="InterPro"/>
</dbReference>
<dbReference type="GO" id="GO:0016491">
    <property type="term" value="F:oxidoreductase activity"/>
    <property type="evidence" value="ECO:0007669"/>
    <property type="project" value="InterPro"/>
</dbReference>
<dbReference type="Gene3D" id="3.90.180.10">
    <property type="entry name" value="Medium-chain alcohol dehydrogenases, catalytic domain"/>
    <property type="match status" value="1"/>
</dbReference>
<dbReference type="EMBL" id="FQVN01000002">
    <property type="protein sequence ID" value="SHF15539.1"/>
    <property type="molecule type" value="Genomic_DNA"/>
</dbReference>
<accession>A0A1M4ZBX5</accession>
<dbReference type="PROSITE" id="PS01162">
    <property type="entry name" value="QOR_ZETA_CRYSTAL"/>
    <property type="match status" value="1"/>
</dbReference>
<keyword evidence="4" id="KW-0521">NADP</keyword>
<dbReference type="SUPFAM" id="SSF51735">
    <property type="entry name" value="NAD(P)-binding Rossmann-fold domains"/>
    <property type="match status" value="1"/>
</dbReference>
<evidence type="ECO:0000313" key="7">
    <source>
        <dbReference type="EMBL" id="SHF15539.1"/>
    </source>
</evidence>
<dbReference type="InterPro" id="IPR002364">
    <property type="entry name" value="Quin_OxRdtase/zeta-crystal_CS"/>
</dbReference>
<dbReference type="RefSeq" id="WP_073480870.1">
    <property type="nucleotide sequence ID" value="NZ_FQVN01000002.1"/>
</dbReference>
<dbReference type="InterPro" id="IPR036291">
    <property type="entry name" value="NAD(P)-bd_dom_sf"/>
</dbReference>
<gene>
    <name evidence="7" type="ORF">SAMN05444320_102680</name>
</gene>
<keyword evidence="5" id="KW-0694">RNA-binding</keyword>
<dbReference type="Pfam" id="PF08240">
    <property type="entry name" value="ADH_N"/>
    <property type="match status" value="1"/>
</dbReference>
<dbReference type="AlphaFoldDB" id="A0A1M4ZBX5"/>
<dbReference type="PANTHER" id="PTHR44154:SF1">
    <property type="entry name" value="QUINONE OXIDOREDUCTASE"/>
    <property type="match status" value="1"/>
</dbReference>
<organism evidence="7 8">
    <name type="scientific">Streptoalloteichus hindustanus</name>
    <dbReference type="NCBI Taxonomy" id="2017"/>
    <lineage>
        <taxon>Bacteria</taxon>
        <taxon>Bacillati</taxon>
        <taxon>Actinomycetota</taxon>
        <taxon>Actinomycetes</taxon>
        <taxon>Pseudonocardiales</taxon>
        <taxon>Pseudonocardiaceae</taxon>
        <taxon>Streptoalloteichus</taxon>
    </lineage>
</organism>
<dbReference type="CDD" id="cd05289">
    <property type="entry name" value="MDR_like_2"/>
    <property type="match status" value="1"/>
</dbReference>
<dbReference type="Gene3D" id="3.40.50.720">
    <property type="entry name" value="NAD(P)-binding Rossmann-like Domain"/>
    <property type="match status" value="1"/>
</dbReference>
<feature type="domain" description="Enoyl reductase (ER)" evidence="6">
    <location>
        <begin position="11"/>
        <end position="303"/>
    </location>
</feature>
<dbReference type="GO" id="GO:0005737">
    <property type="term" value="C:cytoplasm"/>
    <property type="evidence" value="ECO:0007669"/>
    <property type="project" value="UniProtKB-SubCell"/>
</dbReference>
<comment type="subunit">
    <text evidence="2">Homotetramer.</text>
</comment>
<dbReference type="InterPro" id="IPR011032">
    <property type="entry name" value="GroES-like_sf"/>
</dbReference>
<dbReference type="GO" id="GO:0003723">
    <property type="term" value="F:RNA binding"/>
    <property type="evidence" value="ECO:0007669"/>
    <property type="project" value="UniProtKB-KW"/>
</dbReference>
<evidence type="ECO:0000259" key="6">
    <source>
        <dbReference type="SMART" id="SM00829"/>
    </source>
</evidence>
<keyword evidence="8" id="KW-1185">Reference proteome</keyword>
<comment type="subcellular location">
    <subcellularLocation>
        <location evidence="1">Cytoplasm</location>
    </subcellularLocation>
</comment>
<dbReference type="PANTHER" id="PTHR44154">
    <property type="entry name" value="QUINONE OXIDOREDUCTASE"/>
    <property type="match status" value="1"/>
</dbReference>
<dbReference type="OrthoDB" id="3727682at2"/>